<dbReference type="Proteomes" id="UP000011740">
    <property type="component" value="Unassembled WGS sequence"/>
</dbReference>
<dbReference type="STRING" id="1223523.H340_15731"/>
<evidence type="ECO:0000313" key="1">
    <source>
        <dbReference type="EMBL" id="EME99579.1"/>
    </source>
</evidence>
<reference evidence="1 2" key="1">
    <citation type="journal article" date="2013" name="Genome Announc.">
        <title>Whole-Genome Shotgun Assembly and Analysis of the Genome of Streptomyces mobaraensis DSM 40847, a Strain for Industrial Production of Microbial Transglutaminase.</title>
        <authorList>
            <person name="Yang H."/>
            <person name="He T."/>
            <person name="Wu W."/>
            <person name="Zhu W."/>
            <person name="Lu B."/>
            <person name="Sun W."/>
        </authorList>
    </citation>
    <scope>NUCLEOTIDE SEQUENCE [LARGE SCALE GENOMIC DNA]</scope>
    <source>
        <strain evidence="1 2">DSM 40847</strain>
    </source>
</reference>
<comment type="caution">
    <text evidence="1">The sequence shown here is derived from an EMBL/GenBank/DDBJ whole genome shotgun (WGS) entry which is preliminary data.</text>
</comment>
<protein>
    <submittedName>
        <fullName evidence="1">Uncharacterized protein</fullName>
    </submittedName>
</protein>
<dbReference type="PATRIC" id="fig|1223523.3.peg.3221"/>
<proteinExistence type="predicted"/>
<evidence type="ECO:0000313" key="2">
    <source>
        <dbReference type="Proteomes" id="UP000011740"/>
    </source>
</evidence>
<organism evidence="1 2">
    <name type="scientific">Streptomyces mobaraensis (strain ATCC 29032 / DSM 40847 / JCM 4168 / NBRC 13819 / NCIMB 11159 / IPCR 16-22)</name>
    <dbReference type="NCBI Taxonomy" id="1223523"/>
    <lineage>
        <taxon>Bacteria</taxon>
        <taxon>Bacillati</taxon>
        <taxon>Actinomycetota</taxon>
        <taxon>Actinomycetes</taxon>
        <taxon>Kitasatosporales</taxon>
        <taxon>Streptomycetaceae</taxon>
        <taxon>Streptomyces</taxon>
    </lineage>
</organism>
<dbReference type="AlphaFoldDB" id="M3BJ24"/>
<dbReference type="EMBL" id="AORZ01000045">
    <property type="protein sequence ID" value="EME99579.1"/>
    <property type="molecule type" value="Genomic_DNA"/>
</dbReference>
<name>M3BJ24_STRM1</name>
<gene>
    <name evidence="1" type="ORF">H340_15731</name>
</gene>
<accession>M3BJ24</accession>
<sequence length="83" mass="9260">MPLKKTPLDEMRTIVRQYDALADDPEAQAAYLGLMGGLDHGMVASYRDVLLGEVSATNRRRPQRNPTGRQRVATVTITLHVVR</sequence>